<feature type="domain" description="Heterokaryon incompatibility" evidence="1">
    <location>
        <begin position="46"/>
        <end position="218"/>
    </location>
</feature>
<sequence length="649" mass="74140">MTTPLYSELNEIELQFRLLTIEPSQELEEPLKCSMHTMSLREAPQYYALSYLWGNKNVTDKVSVNGIEVAVTVNLIAAFRQLRASSPRSLASCKIDSEDTEESPTKPRLDLPRYLWADAICINEKSMKERAWQVKLMGRIYRNASKVIAWLGPEAENSAQAIKPIRLIVKEVPQIVSQHDIANWLRHYPGIFGRPDIWKAIRSLFDRDFWKRTWIIQELVLNDNVTLLCGSEGLDMVELFNRFGDEASRTRDANPAMIPSLYFGEHIDCIILLGIRQHNSSYQRHRFHFYPLEQARRTRATDARDKVYALLGLTELAVEPDYSCSVSTVYTRTAIEYLQQEGLSGCFGNAGNGLRNISEVPSWVPDWSFERWLGWDFFERWTGVETDAYDDNHFRVDSNNSRILHVFGFQVAKVEALALSPPKRATEHSAAVWFTQFTLAAIERYASGFLATRVPIIQAALRLLVCDGNILSPESMRPRLRIPSHEFFILADALLKVLCCHMEEGFDLKSRDWTRNIPKLGISIDQSFVAQFCEHFGGDKSILCPWKSIEEAVAAIDDGMCHRLMARIVTSLEYSRLFYTTPAFLGSGPCNVETNDMVFVLKGCKMPVLLRKVDSHYELVGPSQIPGIMDGELFKDPSFRPKYEDIELH</sequence>
<dbReference type="PANTHER" id="PTHR24148">
    <property type="entry name" value="ANKYRIN REPEAT DOMAIN-CONTAINING PROTEIN 39 HOMOLOG-RELATED"/>
    <property type="match status" value="1"/>
</dbReference>
<dbReference type="EMBL" id="JAVRRG010000004">
    <property type="protein sequence ID" value="KAK5101489.1"/>
    <property type="molecule type" value="Genomic_DNA"/>
</dbReference>
<dbReference type="Proteomes" id="UP001345013">
    <property type="component" value="Unassembled WGS sequence"/>
</dbReference>
<name>A0ABR0KN69_9EURO</name>
<evidence type="ECO:0000313" key="3">
    <source>
        <dbReference type="Proteomes" id="UP001345013"/>
    </source>
</evidence>
<gene>
    <name evidence="2" type="ORF">LTR24_000545</name>
</gene>
<dbReference type="PANTHER" id="PTHR24148:SF73">
    <property type="entry name" value="HET DOMAIN PROTEIN (AFU_ORTHOLOGUE AFUA_8G01020)"/>
    <property type="match status" value="1"/>
</dbReference>
<proteinExistence type="predicted"/>
<evidence type="ECO:0000259" key="1">
    <source>
        <dbReference type="Pfam" id="PF06985"/>
    </source>
</evidence>
<reference evidence="2 3" key="1">
    <citation type="submission" date="2023-08" db="EMBL/GenBank/DDBJ databases">
        <title>Black Yeasts Isolated from many extreme environments.</title>
        <authorList>
            <person name="Coleine C."/>
            <person name="Stajich J.E."/>
            <person name="Selbmann L."/>
        </authorList>
    </citation>
    <scope>NUCLEOTIDE SEQUENCE [LARGE SCALE GENOMIC DNA]</scope>
    <source>
        <strain evidence="2 3">CCFEE 5885</strain>
    </source>
</reference>
<keyword evidence="3" id="KW-1185">Reference proteome</keyword>
<dbReference type="InterPro" id="IPR010730">
    <property type="entry name" value="HET"/>
</dbReference>
<evidence type="ECO:0000313" key="2">
    <source>
        <dbReference type="EMBL" id="KAK5101489.1"/>
    </source>
</evidence>
<dbReference type="InterPro" id="IPR052895">
    <property type="entry name" value="HetReg/Transcr_Mod"/>
</dbReference>
<dbReference type="Pfam" id="PF06985">
    <property type="entry name" value="HET"/>
    <property type="match status" value="1"/>
</dbReference>
<protein>
    <recommendedName>
        <fullName evidence="1">Heterokaryon incompatibility domain-containing protein</fullName>
    </recommendedName>
</protein>
<organism evidence="2 3">
    <name type="scientific">Lithohypha guttulata</name>
    <dbReference type="NCBI Taxonomy" id="1690604"/>
    <lineage>
        <taxon>Eukaryota</taxon>
        <taxon>Fungi</taxon>
        <taxon>Dikarya</taxon>
        <taxon>Ascomycota</taxon>
        <taxon>Pezizomycotina</taxon>
        <taxon>Eurotiomycetes</taxon>
        <taxon>Chaetothyriomycetidae</taxon>
        <taxon>Chaetothyriales</taxon>
        <taxon>Trichomeriaceae</taxon>
        <taxon>Lithohypha</taxon>
    </lineage>
</organism>
<comment type="caution">
    <text evidence="2">The sequence shown here is derived from an EMBL/GenBank/DDBJ whole genome shotgun (WGS) entry which is preliminary data.</text>
</comment>
<dbReference type="Pfam" id="PF26639">
    <property type="entry name" value="Het-6_barrel"/>
    <property type="match status" value="1"/>
</dbReference>
<accession>A0ABR0KN69</accession>